<dbReference type="Gene3D" id="1.10.10.470">
    <property type="entry name" value="Maltooligosyl trehalose synthase, domain 4"/>
    <property type="match status" value="1"/>
</dbReference>
<reference evidence="1 2" key="1">
    <citation type="submission" date="2020-07" db="EMBL/GenBank/DDBJ databases">
        <authorList>
            <person name="Khare M."/>
        </authorList>
    </citation>
    <scope>NUCLEOTIDE SEQUENCE [LARGE SCALE GENOMIC DNA]</scope>
    <source>
        <strain evidence="1 2">P8776</strain>
    </source>
</reference>
<dbReference type="Proteomes" id="UP000580709">
    <property type="component" value="Unassembled WGS sequence"/>
</dbReference>
<name>A0A838WU81_9CORY</name>
<dbReference type="InterPro" id="IPR013797">
    <property type="entry name" value="Maltooligo_trehalose_synth_4"/>
</dbReference>
<organism evidence="1 2">
    <name type="scientific">Corynebacterium sanguinis</name>
    <dbReference type="NCBI Taxonomy" id="2594913"/>
    <lineage>
        <taxon>Bacteria</taxon>
        <taxon>Bacillati</taxon>
        <taxon>Actinomycetota</taxon>
        <taxon>Actinomycetes</taxon>
        <taxon>Mycobacteriales</taxon>
        <taxon>Corynebacteriaceae</taxon>
        <taxon>Corynebacterium</taxon>
    </lineage>
</organism>
<dbReference type="SUPFAM" id="SSF51445">
    <property type="entry name" value="(Trans)glycosidases"/>
    <property type="match status" value="1"/>
</dbReference>
<protein>
    <submittedName>
        <fullName evidence="1">Malto-oligosyltrehalose synthase</fullName>
    </submittedName>
</protein>
<dbReference type="InterPro" id="IPR017853">
    <property type="entry name" value="GH"/>
</dbReference>
<keyword evidence="2" id="KW-1185">Reference proteome</keyword>
<comment type="caution">
    <text evidence="1">The sequence shown here is derived from an EMBL/GenBank/DDBJ whole genome shotgun (WGS) entry which is preliminary data.</text>
</comment>
<feature type="non-terminal residue" evidence="1">
    <location>
        <position position="190"/>
    </location>
</feature>
<accession>A0A838WU81</accession>
<dbReference type="EMBL" id="JACEOR010000108">
    <property type="protein sequence ID" value="MBA4504315.1"/>
    <property type="molecule type" value="Genomic_DNA"/>
</dbReference>
<sequence>AVMAKGVEDTLFYRASRLVALQEVGGAPGRFGVSAAEFHLLQQERANLWPLAMTSLTTHDTKRTEDTRARIMEITEVANDFAELVRQVNAIVPAPDAATAHFLIQNLLGVWPHDGEITESLRSRLHDYAIKAVREAGVKTSWFDQDETFEQAITDWIDALLSGPVTSAITDFAARLHGGAIQVSLGRKML</sequence>
<gene>
    <name evidence="1" type="ORF">H0H28_03020</name>
</gene>
<proteinExistence type="predicted"/>
<feature type="non-terminal residue" evidence="1">
    <location>
        <position position="1"/>
    </location>
</feature>
<evidence type="ECO:0000313" key="1">
    <source>
        <dbReference type="EMBL" id="MBA4504315.1"/>
    </source>
</evidence>
<evidence type="ECO:0000313" key="2">
    <source>
        <dbReference type="Proteomes" id="UP000580709"/>
    </source>
</evidence>
<dbReference type="AlphaFoldDB" id="A0A838WU81"/>